<keyword evidence="3 7" id="KW-0227">DNA damage</keyword>
<name>A0A1D8P986_9FLAO</name>
<organism evidence="9 10">
    <name type="scientific">Urechidicola croceus</name>
    <dbReference type="NCBI Taxonomy" id="1850246"/>
    <lineage>
        <taxon>Bacteria</taxon>
        <taxon>Pseudomonadati</taxon>
        <taxon>Bacteroidota</taxon>
        <taxon>Flavobacteriia</taxon>
        <taxon>Flavobacteriales</taxon>
        <taxon>Flavobacteriaceae</taxon>
        <taxon>Urechidicola</taxon>
    </lineage>
</organism>
<evidence type="ECO:0000313" key="9">
    <source>
        <dbReference type="EMBL" id="AOW21140.1"/>
    </source>
</evidence>
<dbReference type="InterPro" id="IPR042242">
    <property type="entry name" value="RecO_C"/>
</dbReference>
<dbReference type="AlphaFoldDB" id="A0A1D8P986"/>
<feature type="domain" description="DNA replication/recombination mediator RecO N-terminal" evidence="8">
    <location>
        <begin position="1"/>
        <end position="81"/>
    </location>
</feature>
<evidence type="ECO:0000256" key="5">
    <source>
        <dbReference type="ARBA" id="ARBA00023204"/>
    </source>
</evidence>
<keyword evidence="5 7" id="KW-0234">DNA repair</keyword>
<dbReference type="Proteomes" id="UP000176050">
    <property type="component" value="Chromosome"/>
</dbReference>
<dbReference type="Gene3D" id="2.40.50.140">
    <property type="entry name" value="Nucleic acid-binding proteins"/>
    <property type="match status" value="1"/>
</dbReference>
<dbReference type="RefSeq" id="WP_070237304.1">
    <property type="nucleotide sequence ID" value="NZ_CP017478.1"/>
</dbReference>
<dbReference type="GO" id="GO:0006302">
    <property type="term" value="P:double-strand break repair"/>
    <property type="evidence" value="ECO:0007669"/>
    <property type="project" value="TreeGrafter"/>
</dbReference>
<evidence type="ECO:0000256" key="3">
    <source>
        <dbReference type="ARBA" id="ARBA00022763"/>
    </source>
</evidence>
<reference evidence="9 10" key="1">
    <citation type="submission" date="2016-10" db="EMBL/GenBank/DDBJ databases">
        <title>Lutibacter sp. LPB0138, isolated from marine gastropod.</title>
        <authorList>
            <person name="Kim E."/>
            <person name="Yi H."/>
        </authorList>
    </citation>
    <scope>NUCLEOTIDE SEQUENCE [LARGE SCALE GENOMIC DNA]</scope>
    <source>
        <strain evidence="9 10">LPB0138</strain>
    </source>
</reference>
<dbReference type="SUPFAM" id="SSF57863">
    <property type="entry name" value="ArfGap/RecO-like zinc finger"/>
    <property type="match status" value="1"/>
</dbReference>
<evidence type="ECO:0000256" key="7">
    <source>
        <dbReference type="HAMAP-Rule" id="MF_00201"/>
    </source>
</evidence>
<protein>
    <recommendedName>
        <fullName evidence="2 7">DNA repair protein RecO</fullName>
    </recommendedName>
    <alternativeName>
        <fullName evidence="6 7">Recombination protein O</fullName>
    </alternativeName>
</protein>
<gene>
    <name evidence="7" type="primary">recO</name>
    <name evidence="9" type="ORF">LPB138_10825</name>
</gene>
<dbReference type="NCBIfam" id="TIGR00613">
    <property type="entry name" value="reco"/>
    <property type="match status" value="1"/>
</dbReference>
<keyword evidence="4 7" id="KW-0233">DNA recombination</keyword>
<dbReference type="GO" id="GO:0006310">
    <property type="term" value="P:DNA recombination"/>
    <property type="evidence" value="ECO:0007669"/>
    <property type="project" value="UniProtKB-UniRule"/>
</dbReference>
<evidence type="ECO:0000256" key="4">
    <source>
        <dbReference type="ARBA" id="ARBA00023172"/>
    </source>
</evidence>
<dbReference type="STRING" id="1850246.LPB138_10825"/>
<dbReference type="InterPro" id="IPR022572">
    <property type="entry name" value="DNA_rep/recomb_RecO_N"/>
</dbReference>
<evidence type="ECO:0000259" key="8">
    <source>
        <dbReference type="Pfam" id="PF11967"/>
    </source>
</evidence>
<dbReference type="PANTHER" id="PTHR33991">
    <property type="entry name" value="DNA REPAIR PROTEIN RECO"/>
    <property type="match status" value="1"/>
</dbReference>
<accession>A0A1D8P986</accession>
<evidence type="ECO:0000256" key="2">
    <source>
        <dbReference type="ARBA" id="ARBA00021310"/>
    </source>
</evidence>
<dbReference type="Gene3D" id="1.20.1440.120">
    <property type="entry name" value="Recombination protein O, C-terminal domain"/>
    <property type="match status" value="1"/>
</dbReference>
<dbReference type="InterPro" id="IPR012340">
    <property type="entry name" value="NA-bd_OB-fold"/>
</dbReference>
<keyword evidence="10" id="KW-1185">Reference proteome</keyword>
<dbReference type="HAMAP" id="MF_00201">
    <property type="entry name" value="RecO"/>
    <property type="match status" value="1"/>
</dbReference>
<dbReference type="Pfam" id="PF02565">
    <property type="entry name" value="RecO_C"/>
    <property type="match status" value="1"/>
</dbReference>
<dbReference type="SUPFAM" id="SSF50249">
    <property type="entry name" value="Nucleic acid-binding proteins"/>
    <property type="match status" value="1"/>
</dbReference>
<dbReference type="OrthoDB" id="9789152at2"/>
<dbReference type="GO" id="GO:0043590">
    <property type="term" value="C:bacterial nucleoid"/>
    <property type="evidence" value="ECO:0007669"/>
    <property type="project" value="TreeGrafter"/>
</dbReference>
<proteinExistence type="inferred from homology"/>
<sequence length="239" mass="27735">MVVSTKAVVLSALKYGDTSLIVKCYTENEGAKSYMLRGVLSSKKGKLKTSYFQPTTQLKIIANHNNKGTLNSIKEVEIINHYHTIFIDITKQSIALFISEILNYSLQEEEKNEGLYEFLETAFIWLDTHNKISNFHLLFLLNLTKYLGFYPETTNFHYNYFDLDEGSFKTFAPKYNFITGDNLISFKKLLGTNFEALNSIEFSAKIRQQILKDLIRYFELHLTGFRKPKSLDVLTEIFR</sequence>
<dbReference type="KEGG" id="lul:LPB138_10825"/>
<dbReference type="PANTHER" id="PTHR33991:SF1">
    <property type="entry name" value="DNA REPAIR PROTEIN RECO"/>
    <property type="match status" value="1"/>
</dbReference>
<evidence type="ECO:0000256" key="6">
    <source>
        <dbReference type="ARBA" id="ARBA00033409"/>
    </source>
</evidence>
<comment type="function">
    <text evidence="7">Involved in DNA repair and RecF pathway recombination.</text>
</comment>
<evidence type="ECO:0000256" key="1">
    <source>
        <dbReference type="ARBA" id="ARBA00007452"/>
    </source>
</evidence>
<evidence type="ECO:0000313" key="10">
    <source>
        <dbReference type="Proteomes" id="UP000176050"/>
    </source>
</evidence>
<comment type="similarity">
    <text evidence="1 7">Belongs to the RecO family.</text>
</comment>
<dbReference type="InterPro" id="IPR037278">
    <property type="entry name" value="ARFGAP/RecO"/>
</dbReference>
<dbReference type="InterPro" id="IPR003717">
    <property type="entry name" value="RecO"/>
</dbReference>
<dbReference type="EMBL" id="CP017478">
    <property type="protein sequence ID" value="AOW21140.1"/>
    <property type="molecule type" value="Genomic_DNA"/>
</dbReference>
<dbReference type="Pfam" id="PF11967">
    <property type="entry name" value="RecO_N"/>
    <property type="match status" value="1"/>
</dbReference>